<feature type="transmembrane region" description="Helical" evidence="1">
    <location>
        <begin position="105"/>
        <end position="125"/>
    </location>
</feature>
<keyword evidence="1" id="KW-0472">Membrane</keyword>
<feature type="transmembrane region" description="Helical" evidence="1">
    <location>
        <begin position="268"/>
        <end position="289"/>
    </location>
</feature>
<feature type="transmembrane region" description="Helical" evidence="1">
    <location>
        <begin position="235"/>
        <end position="256"/>
    </location>
</feature>
<keyword evidence="3" id="KW-1185">Reference proteome</keyword>
<proteinExistence type="predicted"/>
<dbReference type="Proteomes" id="UP000638648">
    <property type="component" value="Unassembled WGS sequence"/>
</dbReference>
<evidence type="ECO:0000313" key="2">
    <source>
        <dbReference type="EMBL" id="MBE1604282.1"/>
    </source>
</evidence>
<feature type="transmembrane region" description="Helical" evidence="1">
    <location>
        <begin position="171"/>
        <end position="192"/>
    </location>
</feature>
<accession>A0A927MQC9</accession>
<organism evidence="2 3">
    <name type="scientific">Actinopolymorpha pittospori</name>
    <dbReference type="NCBI Taxonomy" id="648752"/>
    <lineage>
        <taxon>Bacteria</taxon>
        <taxon>Bacillati</taxon>
        <taxon>Actinomycetota</taxon>
        <taxon>Actinomycetes</taxon>
        <taxon>Propionibacteriales</taxon>
        <taxon>Actinopolymorphaceae</taxon>
        <taxon>Actinopolymorpha</taxon>
    </lineage>
</organism>
<dbReference type="RefSeq" id="WP_192748860.1">
    <property type="nucleotide sequence ID" value="NZ_BAABJL010000209.1"/>
</dbReference>
<evidence type="ECO:0000313" key="3">
    <source>
        <dbReference type="Proteomes" id="UP000638648"/>
    </source>
</evidence>
<protein>
    <submittedName>
        <fullName evidence="2">Uncharacterized protein</fullName>
    </submittedName>
</protein>
<feature type="transmembrane region" description="Helical" evidence="1">
    <location>
        <begin position="28"/>
        <end position="47"/>
    </location>
</feature>
<keyword evidence="1" id="KW-1133">Transmembrane helix</keyword>
<dbReference type="AlphaFoldDB" id="A0A927MQC9"/>
<feature type="transmembrane region" description="Helical" evidence="1">
    <location>
        <begin position="54"/>
        <end position="71"/>
    </location>
</feature>
<feature type="transmembrane region" description="Helical" evidence="1">
    <location>
        <begin position="137"/>
        <end position="159"/>
    </location>
</feature>
<feature type="transmembrane region" description="Helical" evidence="1">
    <location>
        <begin position="295"/>
        <end position="317"/>
    </location>
</feature>
<keyword evidence="1" id="KW-0812">Transmembrane</keyword>
<comment type="caution">
    <text evidence="2">The sequence shown here is derived from an EMBL/GenBank/DDBJ whole genome shotgun (WGS) entry which is preliminary data.</text>
</comment>
<reference evidence="2" key="1">
    <citation type="submission" date="2020-10" db="EMBL/GenBank/DDBJ databases">
        <title>Sequencing the genomes of 1000 actinobacteria strains.</title>
        <authorList>
            <person name="Klenk H.-P."/>
        </authorList>
    </citation>
    <scope>NUCLEOTIDE SEQUENCE</scope>
    <source>
        <strain evidence="2">DSM 45354</strain>
    </source>
</reference>
<dbReference type="EMBL" id="JADBEM010000001">
    <property type="protein sequence ID" value="MBE1604282.1"/>
    <property type="molecule type" value="Genomic_DNA"/>
</dbReference>
<evidence type="ECO:0000256" key="1">
    <source>
        <dbReference type="SAM" id="Phobius"/>
    </source>
</evidence>
<name>A0A927MQC9_9ACTN</name>
<gene>
    <name evidence="2" type="ORF">HEB94_001130</name>
</gene>
<feature type="transmembrane region" description="Helical" evidence="1">
    <location>
        <begin position="208"/>
        <end position="229"/>
    </location>
</feature>
<sequence length="338" mass="36218">MRRVLPAIGLFLLAPLVGEFLLGDLPINAFAELVILAPMYGGGALLIREVCRRAGWGWPSLVALALAYGVLEEGITTQTLFNPGWAGHHLHAYGNIPALGMGGPWTVFVLSLHMLWSTTIPILFVELLTRDRRRTPWLGRIGLVVTSVIFVAGAVVVTVGGYSQSDFRASVAQYAGCVVAMAVLILLAVFLGRSRGPATRREGRVPSAWLLGAVAFAVSSVELGIWYLGKDVVPAWLYVGLVVLTYAVVLSLARYWTRFRAWNARHELALASGALLTYVWLAFAAPHVLLPASPVIVLTSHVVFGLGAVALIAVTAARLDRAARADRAGAAPEVSPVR</sequence>